<dbReference type="SUPFAM" id="SSF47413">
    <property type="entry name" value="lambda repressor-like DNA-binding domains"/>
    <property type="match status" value="1"/>
</dbReference>
<dbReference type="Gene3D" id="1.10.260.40">
    <property type="entry name" value="lambda repressor-like DNA-binding domains"/>
    <property type="match status" value="1"/>
</dbReference>
<dbReference type="PRINTS" id="PR00036">
    <property type="entry name" value="HTHLACI"/>
</dbReference>
<dbReference type="EMBL" id="BNAJ01000008">
    <property type="protein sequence ID" value="GHF52601.1"/>
    <property type="molecule type" value="Genomic_DNA"/>
</dbReference>
<dbReference type="RefSeq" id="WP_184113496.1">
    <property type="nucleotide sequence ID" value="NZ_BNAJ01000008.1"/>
</dbReference>
<keyword evidence="8" id="KW-1185">Reference proteome</keyword>
<dbReference type="CDD" id="cd01574">
    <property type="entry name" value="PBP1_LacI"/>
    <property type="match status" value="1"/>
</dbReference>
<dbReference type="Pfam" id="PF00356">
    <property type="entry name" value="LacI"/>
    <property type="match status" value="1"/>
</dbReference>
<accession>A0A7W8KIA1</accession>
<dbReference type="InterPro" id="IPR000843">
    <property type="entry name" value="HTH_LacI"/>
</dbReference>
<keyword evidence="3" id="KW-0804">Transcription</keyword>
<evidence type="ECO:0000256" key="3">
    <source>
        <dbReference type="ARBA" id="ARBA00023163"/>
    </source>
</evidence>
<evidence type="ECO:0000259" key="4">
    <source>
        <dbReference type="PROSITE" id="PS50932"/>
    </source>
</evidence>
<protein>
    <submittedName>
        <fullName evidence="6">LacI family transcriptional regulator</fullName>
    </submittedName>
</protein>
<reference evidence="8" key="2">
    <citation type="journal article" date="2019" name="Int. J. Syst. Evol. Microbiol.">
        <title>The Global Catalogue of Microorganisms (GCM) 10K type strain sequencing project: providing services to taxonomists for standard genome sequencing and annotation.</title>
        <authorList>
            <consortium name="The Broad Institute Genomics Platform"/>
            <consortium name="The Broad Institute Genome Sequencing Center for Infectious Disease"/>
            <person name="Wu L."/>
            <person name="Ma J."/>
        </authorList>
    </citation>
    <scope>NUCLEOTIDE SEQUENCE [LARGE SCALE GENOMIC DNA]</scope>
    <source>
        <strain evidence="8">CGMCC 1.18437</strain>
    </source>
</reference>
<dbReference type="AlphaFoldDB" id="A0A7W8KIA1"/>
<organism evidence="6 7">
    <name type="scientific">Deinococcus metalli</name>
    <dbReference type="NCBI Taxonomy" id="1141878"/>
    <lineage>
        <taxon>Bacteria</taxon>
        <taxon>Thermotogati</taxon>
        <taxon>Deinococcota</taxon>
        <taxon>Deinococci</taxon>
        <taxon>Deinococcales</taxon>
        <taxon>Deinococcaceae</taxon>
        <taxon>Deinococcus</taxon>
    </lineage>
</organism>
<dbReference type="Gene3D" id="3.40.50.2300">
    <property type="match status" value="2"/>
</dbReference>
<dbReference type="Proteomes" id="UP000539473">
    <property type="component" value="Unassembled WGS sequence"/>
</dbReference>
<evidence type="ECO:0000313" key="8">
    <source>
        <dbReference type="Proteomes" id="UP000619376"/>
    </source>
</evidence>
<evidence type="ECO:0000256" key="2">
    <source>
        <dbReference type="ARBA" id="ARBA00023125"/>
    </source>
</evidence>
<reference evidence="5" key="1">
    <citation type="journal article" date="2014" name="Int. J. Syst. Evol. Microbiol.">
        <title>Complete genome of a new Firmicutes species belonging to the dominant human colonic microbiota ('Ruminococcus bicirculans') reveals two chromosomes and a selective capacity to utilize plant glucans.</title>
        <authorList>
            <consortium name="NISC Comparative Sequencing Program"/>
            <person name="Wegmann U."/>
            <person name="Louis P."/>
            <person name="Goesmann A."/>
            <person name="Henrissat B."/>
            <person name="Duncan S.H."/>
            <person name="Flint H.J."/>
        </authorList>
    </citation>
    <scope>NUCLEOTIDE SEQUENCE</scope>
    <source>
        <strain evidence="5">CGMCC 1.18437</strain>
    </source>
</reference>
<dbReference type="PANTHER" id="PTHR30146:SF153">
    <property type="entry name" value="LACTOSE OPERON REPRESSOR"/>
    <property type="match status" value="1"/>
</dbReference>
<comment type="caution">
    <text evidence="6">The sequence shown here is derived from an EMBL/GenBank/DDBJ whole genome shotgun (WGS) entry which is preliminary data.</text>
</comment>
<gene>
    <name evidence="5" type="ORF">GCM10017781_31210</name>
    <name evidence="6" type="ORF">HNQ07_003192</name>
</gene>
<dbReference type="SUPFAM" id="SSF53822">
    <property type="entry name" value="Periplasmic binding protein-like I"/>
    <property type="match status" value="1"/>
</dbReference>
<dbReference type="EMBL" id="JACHFK010000008">
    <property type="protein sequence ID" value="MBB5377693.1"/>
    <property type="molecule type" value="Genomic_DNA"/>
</dbReference>
<evidence type="ECO:0000313" key="7">
    <source>
        <dbReference type="Proteomes" id="UP000539473"/>
    </source>
</evidence>
<reference evidence="5" key="4">
    <citation type="submission" date="2024-05" db="EMBL/GenBank/DDBJ databases">
        <authorList>
            <person name="Sun Q."/>
            <person name="Zhou Y."/>
        </authorList>
    </citation>
    <scope>NUCLEOTIDE SEQUENCE</scope>
    <source>
        <strain evidence="5">CGMCC 1.18437</strain>
    </source>
</reference>
<sequence>MTTPEKSPTHSLPDRARSQNVTIHDVARHSGVSYQTVSRVINNHANVAQQTRARVLQTIEELNYRPSLLAKGLVTRRSQLIGVVAHGMNQYGPSQILQNVQESAHEVGYQIMLTTLQQVDLEYVQEQDVLTAARRLQQFGVDGLVLLTNYDAHDIARGLGDSLPFVMIDATPDVHGPTVSIDQFGGAVTAARHLSALGHRRLLHISGPPGWSDARLRREGFESVVQRDGLDILPPYEGDWSAYSGYHATLRALDDGLDFTGVFASNDQMALGVLSALKSRGLKVPGDVSVIGFDDTPEAAHYDPPLTTVRQDFGQLGRKSLEELLRLIQEPAGRERHYVFGSQLVVRATTAPPRESPAR</sequence>
<dbReference type="InterPro" id="IPR046335">
    <property type="entry name" value="LacI/GalR-like_sensor"/>
</dbReference>
<evidence type="ECO:0000313" key="6">
    <source>
        <dbReference type="EMBL" id="MBB5377693.1"/>
    </source>
</evidence>
<dbReference type="Proteomes" id="UP000619376">
    <property type="component" value="Unassembled WGS sequence"/>
</dbReference>
<name>A0A7W8KIA1_9DEIO</name>
<dbReference type="Pfam" id="PF13377">
    <property type="entry name" value="Peripla_BP_3"/>
    <property type="match status" value="1"/>
</dbReference>
<proteinExistence type="predicted"/>
<evidence type="ECO:0000256" key="1">
    <source>
        <dbReference type="ARBA" id="ARBA00023015"/>
    </source>
</evidence>
<keyword evidence="2" id="KW-0238">DNA-binding</keyword>
<feature type="domain" description="HTH lacI-type" evidence="4">
    <location>
        <begin position="21"/>
        <end position="75"/>
    </location>
</feature>
<dbReference type="InterPro" id="IPR010982">
    <property type="entry name" value="Lambda_DNA-bd_dom_sf"/>
</dbReference>
<dbReference type="GO" id="GO:0003700">
    <property type="term" value="F:DNA-binding transcription factor activity"/>
    <property type="evidence" value="ECO:0007669"/>
    <property type="project" value="TreeGrafter"/>
</dbReference>
<dbReference type="GO" id="GO:0000976">
    <property type="term" value="F:transcription cis-regulatory region binding"/>
    <property type="evidence" value="ECO:0007669"/>
    <property type="project" value="TreeGrafter"/>
</dbReference>
<dbReference type="PANTHER" id="PTHR30146">
    <property type="entry name" value="LACI-RELATED TRANSCRIPTIONAL REPRESSOR"/>
    <property type="match status" value="1"/>
</dbReference>
<reference evidence="6 7" key="3">
    <citation type="submission" date="2020-08" db="EMBL/GenBank/DDBJ databases">
        <title>Genomic Encyclopedia of Type Strains, Phase IV (KMG-IV): sequencing the most valuable type-strain genomes for metagenomic binning, comparative biology and taxonomic classification.</title>
        <authorList>
            <person name="Goeker M."/>
        </authorList>
    </citation>
    <scope>NUCLEOTIDE SEQUENCE [LARGE SCALE GENOMIC DNA]</scope>
    <source>
        <strain evidence="6 7">DSM 27521</strain>
    </source>
</reference>
<dbReference type="InterPro" id="IPR028082">
    <property type="entry name" value="Peripla_BP_I"/>
</dbReference>
<dbReference type="PROSITE" id="PS50932">
    <property type="entry name" value="HTH_LACI_2"/>
    <property type="match status" value="1"/>
</dbReference>
<dbReference type="CDD" id="cd01392">
    <property type="entry name" value="HTH_LacI"/>
    <property type="match status" value="1"/>
</dbReference>
<keyword evidence="1" id="KW-0805">Transcription regulation</keyword>
<evidence type="ECO:0000313" key="5">
    <source>
        <dbReference type="EMBL" id="GHF52601.1"/>
    </source>
</evidence>
<dbReference type="PROSITE" id="PS00356">
    <property type="entry name" value="HTH_LACI_1"/>
    <property type="match status" value="1"/>
</dbReference>
<dbReference type="SMART" id="SM00354">
    <property type="entry name" value="HTH_LACI"/>
    <property type="match status" value="1"/>
</dbReference>